<name>A0A9X3AFI6_9GAMM</name>
<comment type="caution">
    <text evidence="1">The sequence shown here is derived from an EMBL/GenBank/DDBJ whole genome shotgun (WGS) entry which is preliminary data.</text>
</comment>
<proteinExistence type="predicted"/>
<sequence length="139" mass="16300">MQFANFEDDYWQLRNGEESHRAHPDTFWIPPIEERKSLKVGDAAKVILEIECEDEDGEVFVEGERGYLIVSEIIGEKYIGILDFHPLCIEKGQEDVYLCFGAEIPFGPEHVIEIDRPPQDYIDWQLGQKPERIWHRRNA</sequence>
<protein>
    <submittedName>
        <fullName evidence="1">Uncharacterized protein</fullName>
    </submittedName>
</protein>
<reference evidence="1" key="1">
    <citation type="journal article" date="2022" name="Front. Microbiol.">
        <title>Genome-based taxonomic rearrangement of Oceanobacter-related bacteria including the description of Thalassolituus hydrocarbonoclasticus sp. nov. and Thalassolituus pacificus sp. nov. and emended description of the genus Thalassolituus.</title>
        <authorList>
            <person name="Dong C."/>
            <person name="Wei L."/>
            <person name="Wang J."/>
            <person name="Lai Q."/>
            <person name="Huang Z."/>
            <person name="Shao Z."/>
        </authorList>
    </citation>
    <scope>NUCLEOTIDE SEQUENCE</scope>
    <source>
        <strain evidence="1">59MF3M-4</strain>
    </source>
</reference>
<keyword evidence="2" id="KW-1185">Reference proteome</keyword>
<dbReference type="EMBL" id="JAOANI010000009">
    <property type="protein sequence ID" value="MCT7357886.1"/>
    <property type="molecule type" value="Genomic_DNA"/>
</dbReference>
<evidence type="ECO:0000313" key="2">
    <source>
        <dbReference type="Proteomes" id="UP001147830"/>
    </source>
</evidence>
<gene>
    <name evidence="1" type="ORF">NYR02_02475</name>
</gene>
<reference evidence="1" key="2">
    <citation type="submission" date="2022-08" db="EMBL/GenBank/DDBJ databases">
        <authorList>
            <person name="Dong C."/>
        </authorList>
    </citation>
    <scope>NUCLEOTIDE SEQUENCE</scope>
    <source>
        <strain evidence="1">59MF3M-4</strain>
    </source>
</reference>
<dbReference type="AlphaFoldDB" id="A0A9X3AFI6"/>
<organism evidence="1 2">
    <name type="scientific">Thalassolituus pacificus</name>
    <dbReference type="NCBI Taxonomy" id="2975440"/>
    <lineage>
        <taxon>Bacteria</taxon>
        <taxon>Pseudomonadati</taxon>
        <taxon>Pseudomonadota</taxon>
        <taxon>Gammaproteobacteria</taxon>
        <taxon>Oceanospirillales</taxon>
        <taxon>Oceanospirillaceae</taxon>
        <taxon>Thalassolituus</taxon>
    </lineage>
</organism>
<accession>A0A9X3AFI6</accession>
<dbReference type="RefSeq" id="WP_260974814.1">
    <property type="nucleotide sequence ID" value="NZ_JAOANI010000009.1"/>
</dbReference>
<dbReference type="Proteomes" id="UP001147830">
    <property type="component" value="Unassembled WGS sequence"/>
</dbReference>
<evidence type="ECO:0000313" key="1">
    <source>
        <dbReference type="EMBL" id="MCT7357886.1"/>
    </source>
</evidence>